<feature type="signal peptide" evidence="1">
    <location>
        <begin position="1"/>
        <end position="20"/>
    </location>
</feature>
<keyword evidence="1" id="KW-0732">Signal</keyword>
<comment type="caution">
    <text evidence="2">The sequence shown here is derived from an EMBL/GenBank/DDBJ whole genome shotgun (WGS) entry which is preliminary data.</text>
</comment>
<evidence type="ECO:0000313" key="3">
    <source>
        <dbReference type="Proteomes" id="UP000249645"/>
    </source>
</evidence>
<dbReference type="AlphaFoldDB" id="A0A2W5EPU6"/>
<sequence>MQKKWLSLFLFVFSFSILRAQQKPLPDFFIHKGSQNAVAISWVNNFGDECIQLNVQRSNDSLLNFKTIFSTNGFGSIRIRYDDM</sequence>
<reference evidence="2 3" key="1">
    <citation type="submission" date="2017-11" db="EMBL/GenBank/DDBJ databases">
        <title>Infants hospitalized years apart are colonized by the same room-sourced microbial strains.</title>
        <authorList>
            <person name="Brooks B."/>
            <person name="Olm M.R."/>
            <person name="Firek B.A."/>
            <person name="Baker R."/>
            <person name="Thomas B.C."/>
            <person name="Morowitz M.J."/>
            <person name="Banfield J.F."/>
        </authorList>
    </citation>
    <scope>NUCLEOTIDE SEQUENCE [LARGE SCALE GENOMIC DNA]</scope>
    <source>
        <strain evidence="2">S2_009_000_R2_76</strain>
    </source>
</reference>
<proteinExistence type="predicted"/>
<evidence type="ECO:0000313" key="2">
    <source>
        <dbReference type="EMBL" id="PZP46081.1"/>
    </source>
</evidence>
<dbReference type="Proteomes" id="UP000249645">
    <property type="component" value="Unassembled WGS sequence"/>
</dbReference>
<feature type="chain" id="PRO_5015849565" evidence="1">
    <location>
        <begin position="21"/>
        <end position="84"/>
    </location>
</feature>
<dbReference type="EMBL" id="QFOI01000240">
    <property type="protein sequence ID" value="PZP46081.1"/>
    <property type="molecule type" value="Genomic_DNA"/>
</dbReference>
<accession>A0A2W5EPU6</accession>
<gene>
    <name evidence="2" type="ORF">DI598_12535</name>
</gene>
<protein>
    <submittedName>
        <fullName evidence="2">Uncharacterized protein</fullName>
    </submittedName>
</protein>
<evidence type="ECO:0000256" key="1">
    <source>
        <dbReference type="SAM" id="SignalP"/>
    </source>
</evidence>
<name>A0A2W5EPU6_9SPHI</name>
<organism evidence="2 3">
    <name type="scientific">Pseudopedobacter saltans</name>
    <dbReference type="NCBI Taxonomy" id="151895"/>
    <lineage>
        <taxon>Bacteria</taxon>
        <taxon>Pseudomonadati</taxon>
        <taxon>Bacteroidota</taxon>
        <taxon>Sphingobacteriia</taxon>
        <taxon>Sphingobacteriales</taxon>
        <taxon>Sphingobacteriaceae</taxon>
        <taxon>Pseudopedobacter</taxon>
    </lineage>
</organism>